<evidence type="ECO:0000256" key="2">
    <source>
        <dbReference type="ARBA" id="ARBA00022553"/>
    </source>
</evidence>
<dbReference type="RefSeq" id="XP_015283070.1">
    <property type="nucleotide sequence ID" value="XM_015427584.1"/>
</dbReference>
<feature type="compositionally biased region" description="Polar residues" evidence="5">
    <location>
        <begin position="28"/>
        <end position="37"/>
    </location>
</feature>
<gene>
    <name evidence="9" type="primary">SYN3</name>
</gene>
<comment type="similarity">
    <text evidence="1">Belongs to the synapsin family.</text>
</comment>
<dbReference type="Pfam" id="PF02750">
    <property type="entry name" value="Synapsin_C"/>
    <property type="match status" value="1"/>
</dbReference>
<feature type="compositionally biased region" description="Low complexity" evidence="5">
    <location>
        <begin position="54"/>
        <end position="65"/>
    </location>
</feature>
<evidence type="ECO:0000313" key="9">
    <source>
        <dbReference type="RefSeq" id="XP_015283070.1"/>
    </source>
</evidence>
<feature type="region of interest" description="Disordered" evidence="5">
    <location>
        <begin position="401"/>
        <end position="562"/>
    </location>
</feature>
<sequence length="577" mass="63657">MNFLRRRFSDSSFVANLPNGYMMDLQRPDNSTSNPVSPATERRQQPLQPPPPLSSGTSIFSSISSAMKQTTQAAAGPTEPTASPTPVVQQKPQILLVIDDAHTDWAKYFQGKKVNGELEIRVEQAEFSELNLASYVSAGCMVDMQVIRNGSKVVSRSFKPDFVLVRQHAYNMALGEDFRSLIIGLQYGGVHSINSFFSVYNFCSKPWVFSQLIKIFNSLGPEKFPLVEQSFFPSHKQMLTTPTFPVVVKLGHAHAGMGKVKVENQHDFQDIASVVAMAKTYVTTETFIDSKYDIRIQKIGNNYKAYMRTSISGNWKANTGSAMLEQIAMTERYRLWADSVAEMFGGLDICAVKAVHSKDGKDYIIEVMDSSMPLIGEHVEEDRQLIADLVVSKMTQMVLTVGSSPSPLRPWPQQVSVKSQMQPQPGPQLGQLSQPRPPPQGGPRQPQGSQPPRTVAPPQQRLSPQGQQPLSPQSTSPQQQRSPGSPQQTRTSAGSSPSQPSRPGIFPPQQPRPPAQGRAPELSKQQAVPHPHLNKSQSLTNTFSLSESSQRGNPNEDEAKAETIRNLRKSFASLFSD</sequence>
<dbReference type="InterPro" id="IPR001359">
    <property type="entry name" value="Synapsin"/>
</dbReference>
<protein>
    <submittedName>
        <fullName evidence="9">Synapsin-3 isoform X2</fullName>
    </submittedName>
</protein>
<feature type="compositionally biased region" description="Pro residues" evidence="5">
    <location>
        <begin position="505"/>
        <end position="514"/>
    </location>
</feature>
<keyword evidence="3" id="KW-0770">Synapse</keyword>
<comment type="subcellular location">
    <subcellularLocation>
        <location evidence="4">Synapse</location>
    </subcellularLocation>
</comment>
<accession>A0ABM1LAT3</accession>
<evidence type="ECO:0000259" key="7">
    <source>
        <dbReference type="Pfam" id="PF02750"/>
    </source>
</evidence>
<evidence type="ECO:0000256" key="1">
    <source>
        <dbReference type="ARBA" id="ARBA00008243"/>
    </source>
</evidence>
<feature type="domain" description="Synapsin ATP-binding" evidence="7">
    <location>
        <begin position="194"/>
        <end position="396"/>
    </location>
</feature>
<keyword evidence="2" id="KW-0597">Phosphoprotein</keyword>
<dbReference type="PRINTS" id="PR01368">
    <property type="entry name" value="SYNAPSIN"/>
</dbReference>
<dbReference type="InterPro" id="IPR019735">
    <property type="entry name" value="Synapsin_CS"/>
</dbReference>
<dbReference type="Gene3D" id="3.40.50.20">
    <property type="match status" value="1"/>
</dbReference>
<dbReference type="InterPro" id="IPR013815">
    <property type="entry name" value="ATP_grasp_subdomain_1"/>
</dbReference>
<dbReference type="PANTHER" id="PTHR10841">
    <property type="entry name" value="SYNAPSIN"/>
    <property type="match status" value="1"/>
</dbReference>
<evidence type="ECO:0000256" key="4">
    <source>
        <dbReference type="ARBA" id="ARBA00034103"/>
    </source>
</evidence>
<keyword evidence="8" id="KW-1185">Reference proteome</keyword>
<dbReference type="SUPFAM" id="SSF52440">
    <property type="entry name" value="PreATP-grasp domain"/>
    <property type="match status" value="1"/>
</dbReference>
<dbReference type="InterPro" id="IPR019736">
    <property type="entry name" value="Synapsin_P_site"/>
</dbReference>
<evidence type="ECO:0000256" key="3">
    <source>
        <dbReference type="ARBA" id="ARBA00023018"/>
    </source>
</evidence>
<dbReference type="PROSITE" id="PS00416">
    <property type="entry name" value="SYNAPSIN_2"/>
    <property type="match status" value="1"/>
</dbReference>
<dbReference type="InterPro" id="IPR016185">
    <property type="entry name" value="PreATP-grasp_dom_sf"/>
</dbReference>
<name>A0ABM1LAT3_GEKJA</name>
<dbReference type="SUPFAM" id="SSF56059">
    <property type="entry name" value="Glutathione synthetase ATP-binding domain-like"/>
    <property type="match status" value="1"/>
</dbReference>
<proteinExistence type="inferred from homology"/>
<dbReference type="Gene3D" id="3.30.470.20">
    <property type="entry name" value="ATP-grasp fold, B domain"/>
    <property type="match status" value="1"/>
</dbReference>
<dbReference type="Pfam" id="PF10581">
    <property type="entry name" value="Synapsin_N"/>
    <property type="match status" value="1"/>
</dbReference>
<feature type="compositionally biased region" description="Polar residues" evidence="5">
    <location>
        <begin position="534"/>
        <end position="553"/>
    </location>
</feature>
<organism evidence="8 9">
    <name type="scientific">Gekko japonicus</name>
    <name type="common">Schlegel's Japanese gecko</name>
    <dbReference type="NCBI Taxonomy" id="146911"/>
    <lineage>
        <taxon>Eukaryota</taxon>
        <taxon>Metazoa</taxon>
        <taxon>Chordata</taxon>
        <taxon>Craniata</taxon>
        <taxon>Vertebrata</taxon>
        <taxon>Euteleostomi</taxon>
        <taxon>Lepidosauria</taxon>
        <taxon>Squamata</taxon>
        <taxon>Bifurcata</taxon>
        <taxon>Gekkota</taxon>
        <taxon>Gekkonidae</taxon>
        <taxon>Gekkoninae</taxon>
        <taxon>Gekko</taxon>
    </lineage>
</organism>
<dbReference type="InterPro" id="IPR020897">
    <property type="entry name" value="Synapsin_pre-ATP-grasp_dom"/>
</dbReference>
<evidence type="ECO:0000313" key="8">
    <source>
        <dbReference type="Proteomes" id="UP000694871"/>
    </source>
</evidence>
<evidence type="ECO:0000256" key="5">
    <source>
        <dbReference type="SAM" id="MobiDB-lite"/>
    </source>
</evidence>
<dbReference type="PANTHER" id="PTHR10841:SF6">
    <property type="entry name" value="SYNAPSIN III"/>
    <property type="match status" value="1"/>
</dbReference>
<evidence type="ECO:0000259" key="6">
    <source>
        <dbReference type="Pfam" id="PF02078"/>
    </source>
</evidence>
<feature type="compositionally biased region" description="Low complexity" evidence="5">
    <location>
        <begin position="442"/>
        <end position="489"/>
    </location>
</feature>
<reference evidence="9" key="1">
    <citation type="submission" date="2025-08" db="UniProtKB">
        <authorList>
            <consortium name="RefSeq"/>
        </authorList>
    </citation>
    <scope>IDENTIFICATION</scope>
</reference>
<dbReference type="InterPro" id="IPR020898">
    <property type="entry name" value="Synapsin_ATP-bd_dom"/>
</dbReference>
<feature type="domain" description="Synapsin pre-ATP-grasp" evidence="6">
    <location>
        <begin position="89"/>
        <end position="192"/>
    </location>
</feature>
<dbReference type="Gene3D" id="3.30.1490.20">
    <property type="entry name" value="ATP-grasp fold, A domain"/>
    <property type="match status" value="1"/>
</dbReference>
<feature type="compositionally biased region" description="Polar residues" evidence="5">
    <location>
        <begin position="490"/>
        <end position="501"/>
    </location>
</feature>
<dbReference type="GeneID" id="107124192"/>
<feature type="region of interest" description="Disordered" evidence="5">
    <location>
        <begin position="20"/>
        <end position="87"/>
    </location>
</feature>
<dbReference type="Pfam" id="PF02078">
    <property type="entry name" value="Synapsin"/>
    <property type="match status" value="1"/>
</dbReference>
<dbReference type="Proteomes" id="UP000694871">
    <property type="component" value="Unplaced"/>
</dbReference>